<dbReference type="InterPro" id="IPR002698">
    <property type="entry name" value="FTHF_cligase"/>
</dbReference>
<keyword evidence="2 4" id="KW-0547">Nucleotide-binding</keyword>
<dbReference type="Gene3D" id="3.40.50.10420">
    <property type="entry name" value="NagB/RpiA/CoA transferase-like"/>
    <property type="match status" value="1"/>
</dbReference>
<keyword evidence="6" id="KW-1185">Reference proteome</keyword>
<evidence type="ECO:0000256" key="4">
    <source>
        <dbReference type="RuleBase" id="RU361279"/>
    </source>
</evidence>
<evidence type="ECO:0000256" key="2">
    <source>
        <dbReference type="ARBA" id="ARBA00022741"/>
    </source>
</evidence>
<dbReference type="PANTHER" id="PTHR23407">
    <property type="entry name" value="ATPASE INHIBITOR/5-FORMYLTETRAHYDROFOLATE CYCLO-LIGASE"/>
    <property type="match status" value="1"/>
</dbReference>
<dbReference type="EC" id="6.3.3.2" evidence="4"/>
<dbReference type="PANTHER" id="PTHR23407:SF1">
    <property type="entry name" value="5-FORMYLTETRAHYDROFOLATE CYCLO-LIGASE"/>
    <property type="match status" value="1"/>
</dbReference>
<keyword evidence="3 4" id="KW-0067">ATP-binding</keyword>
<comment type="catalytic activity">
    <reaction evidence="4">
        <text>(6S)-5-formyl-5,6,7,8-tetrahydrofolate + ATP = (6R)-5,10-methenyltetrahydrofolate + ADP + phosphate</text>
        <dbReference type="Rhea" id="RHEA:10488"/>
        <dbReference type="ChEBI" id="CHEBI:30616"/>
        <dbReference type="ChEBI" id="CHEBI:43474"/>
        <dbReference type="ChEBI" id="CHEBI:57455"/>
        <dbReference type="ChEBI" id="CHEBI:57457"/>
        <dbReference type="ChEBI" id="CHEBI:456216"/>
        <dbReference type="EC" id="6.3.3.2"/>
    </reaction>
</comment>
<proteinExistence type="inferred from homology"/>
<evidence type="ECO:0000256" key="1">
    <source>
        <dbReference type="ARBA" id="ARBA00010638"/>
    </source>
</evidence>
<dbReference type="SUPFAM" id="SSF100950">
    <property type="entry name" value="NagB/RpiA/CoA transferase-like"/>
    <property type="match status" value="1"/>
</dbReference>
<dbReference type="RefSeq" id="WP_380862900.1">
    <property type="nucleotide sequence ID" value="NZ_JBHRXV010000011.1"/>
</dbReference>
<protein>
    <recommendedName>
        <fullName evidence="4">5-formyltetrahydrofolate cyclo-ligase</fullName>
        <ecNumber evidence="4">6.3.3.2</ecNumber>
    </recommendedName>
</protein>
<dbReference type="InterPro" id="IPR037171">
    <property type="entry name" value="NagB/RpiA_transferase-like"/>
</dbReference>
<keyword evidence="4" id="KW-0479">Metal-binding</keyword>
<dbReference type="Pfam" id="PF01812">
    <property type="entry name" value="5-FTHF_cyc-lig"/>
    <property type="match status" value="1"/>
</dbReference>
<evidence type="ECO:0000256" key="3">
    <source>
        <dbReference type="ARBA" id="ARBA00022840"/>
    </source>
</evidence>
<gene>
    <name evidence="5" type="ORF">ACFOMD_15265</name>
</gene>
<dbReference type="PIRSF" id="PIRSF006806">
    <property type="entry name" value="FTHF_cligase"/>
    <property type="match status" value="1"/>
</dbReference>
<dbReference type="Proteomes" id="UP001595615">
    <property type="component" value="Unassembled WGS sequence"/>
</dbReference>
<comment type="caution">
    <text evidence="5">The sequence shown here is derived from an EMBL/GenBank/DDBJ whole genome shotgun (WGS) entry which is preliminary data.</text>
</comment>
<dbReference type="NCBIfam" id="TIGR02727">
    <property type="entry name" value="MTHFS_bact"/>
    <property type="match status" value="1"/>
</dbReference>
<evidence type="ECO:0000313" key="6">
    <source>
        <dbReference type="Proteomes" id="UP001595615"/>
    </source>
</evidence>
<evidence type="ECO:0000313" key="5">
    <source>
        <dbReference type="EMBL" id="MFC3713933.1"/>
    </source>
</evidence>
<keyword evidence="4" id="KW-0460">Magnesium</keyword>
<dbReference type="InterPro" id="IPR024185">
    <property type="entry name" value="FTHF_cligase-like_sf"/>
</dbReference>
<reference evidence="6" key="1">
    <citation type="journal article" date="2019" name="Int. J. Syst. Evol. Microbiol.">
        <title>The Global Catalogue of Microorganisms (GCM) 10K type strain sequencing project: providing services to taxonomists for standard genome sequencing and annotation.</title>
        <authorList>
            <consortium name="The Broad Institute Genomics Platform"/>
            <consortium name="The Broad Institute Genome Sequencing Center for Infectious Disease"/>
            <person name="Wu L."/>
            <person name="Ma J."/>
        </authorList>
    </citation>
    <scope>NUCLEOTIDE SEQUENCE [LARGE SCALE GENOMIC DNA]</scope>
    <source>
        <strain evidence="6">KCTC 42644</strain>
    </source>
</reference>
<keyword evidence="5" id="KW-0436">Ligase</keyword>
<sequence length="182" mass="19620">MDKPAFRREMRRRRAAFVAALPASEREALLAALAERLLALIPDTGIVAGYSAYGDEIDVSALGTALGDRYALPWFAAREDPMTFRRAGTAREDGPFRIAQPTADAEIVEPDVLLVPLVAADLAGNRVGQGKGHYDRALAGLAARKPILTLGIAWDVQVVEALPPDPWDVPLDRVVTPSRILG</sequence>
<dbReference type="GO" id="GO:0030272">
    <property type="term" value="F:5-formyltetrahydrofolate cyclo-ligase activity"/>
    <property type="evidence" value="ECO:0007669"/>
    <property type="project" value="UniProtKB-EC"/>
</dbReference>
<organism evidence="5 6">
    <name type="scientific">Sphingoaurantiacus capsulatus</name>
    <dbReference type="NCBI Taxonomy" id="1771310"/>
    <lineage>
        <taxon>Bacteria</taxon>
        <taxon>Pseudomonadati</taxon>
        <taxon>Pseudomonadota</taxon>
        <taxon>Alphaproteobacteria</taxon>
        <taxon>Sphingomonadales</taxon>
        <taxon>Sphingosinicellaceae</taxon>
        <taxon>Sphingoaurantiacus</taxon>
    </lineage>
</organism>
<dbReference type="EMBL" id="JBHRXV010000011">
    <property type="protein sequence ID" value="MFC3713933.1"/>
    <property type="molecule type" value="Genomic_DNA"/>
</dbReference>
<name>A0ABV7XFR9_9SPHN</name>
<comment type="similarity">
    <text evidence="1 4">Belongs to the 5-formyltetrahydrofolate cyclo-ligase family.</text>
</comment>
<accession>A0ABV7XFR9</accession>
<comment type="cofactor">
    <cofactor evidence="4">
        <name>Mg(2+)</name>
        <dbReference type="ChEBI" id="CHEBI:18420"/>
    </cofactor>
</comment>